<keyword evidence="3" id="KW-0479">Metal-binding</keyword>
<feature type="binding site" evidence="3">
    <location>
        <position position="349"/>
    </location>
    <ligand>
        <name>CTP</name>
        <dbReference type="ChEBI" id="CHEBI:37563"/>
    </ligand>
</feature>
<feature type="binding site" evidence="3">
    <location>
        <position position="284"/>
    </location>
    <ligand>
        <name>CTP</name>
        <dbReference type="ChEBI" id="CHEBI:37563"/>
    </ligand>
</feature>
<feature type="binding site" evidence="3">
    <location>
        <position position="294"/>
    </location>
    <ligand>
        <name>CTP</name>
        <dbReference type="ChEBI" id="CHEBI:37563"/>
    </ligand>
</feature>
<dbReference type="GO" id="GO:0015937">
    <property type="term" value="P:coenzyme A biosynthetic process"/>
    <property type="evidence" value="ECO:0007669"/>
    <property type="project" value="UniProtKB-UniRule"/>
</dbReference>
<comment type="caution">
    <text evidence="3">Lacks conserved residue(s) required for the propagation of feature annotation.</text>
</comment>
<dbReference type="RefSeq" id="WP_176942324.1">
    <property type="nucleotide sequence ID" value="NZ_JABZEC010000002.1"/>
</dbReference>
<dbReference type="AlphaFoldDB" id="A0A850R5P5"/>
<feature type="binding site" evidence="3">
    <location>
        <begin position="312"/>
        <end position="315"/>
    </location>
    <ligand>
        <name>CTP</name>
        <dbReference type="ChEBI" id="CHEBI:37563"/>
    </ligand>
</feature>
<keyword evidence="3 4" id="KW-0436">Ligase</keyword>
<dbReference type="Pfam" id="PF04127">
    <property type="entry name" value="DFP"/>
    <property type="match status" value="1"/>
</dbReference>
<dbReference type="Proteomes" id="UP000563523">
    <property type="component" value="Unassembled WGS sequence"/>
</dbReference>
<keyword evidence="8" id="KW-1185">Reference proteome</keyword>
<feature type="domain" description="DNA/pantothenate metabolism flavoprotein C-terminal" evidence="6">
    <location>
        <begin position="192"/>
        <end position="401"/>
    </location>
</feature>
<dbReference type="GO" id="GO:0015941">
    <property type="term" value="P:pantothenate catabolic process"/>
    <property type="evidence" value="ECO:0007669"/>
    <property type="project" value="InterPro"/>
</dbReference>
<comment type="pathway">
    <text evidence="3 4">Cofactor biosynthesis; coenzyme A biosynthesis; CoA from (R)-pantothenate: step 2/5.</text>
</comment>
<keyword evidence="3" id="KW-0511">Multifunctional enzyme</keyword>
<comment type="pathway">
    <text evidence="3 4">Cofactor biosynthesis; coenzyme A biosynthesis; CoA from (R)-pantothenate: step 3/5.</text>
</comment>
<accession>A0A850R5P5</accession>
<comment type="cofactor">
    <cofactor evidence="3">
        <name>FMN</name>
        <dbReference type="ChEBI" id="CHEBI:58210"/>
    </cofactor>
    <text evidence="3">Binds 1 FMN per subunit.</text>
</comment>
<sequence length="411" mass="44101">MSSQSFYYQKKILLAVTGSIAAYKAAKIVRELVKAGAQVKVALTPAAQEFITAKTLAVLSQQDPLIDDSQDNSAAIPHIHWARWADFLMVIPASANTVSKLAQGQADNLVTQLALATPAAKVLAPAMNDQMLHNPATQRNLQQLTEDGWLIVEPEEGFLAEGYRAQGRLPDAIPLLKQIALRSLRKEASQSWQGKKMVITAGGTQEALDPVRYLGNYSSGKMGLALAQAASEAGAQVVLITSIASSPIYGVRTQIVHSAQEMLTAVTAEFATAQVFISAAAVADFRPATRQAQKIKKTPGQKTYTLELETNPDIVAEMAQTKCSGQIVVGFAAETENLVKNAQKKLARKQLDYLIANDVSDSQIGFGSDENAVTIFQAQQAPKVLPRAAKLTIAREIIAHLTPALTSKTEA</sequence>
<dbReference type="GO" id="GO:0071513">
    <property type="term" value="C:phosphopantothenoylcysteine decarboxylase complex"/>
    <property type="evidence" value="ECO:0007669"/>
    <property type="project" value="TreeGrafter"/>
</dbReference>
<dbReference type="EC" id="4.1.1.36" evidence="3"/>
<comment type="similarity">
    <text evidence="3 4">In the C-terminal section; belongs to the PPC synthetase family.</text>
</comment>
<evidence type="ECO:0000256" key="1">
    <source>
        <dbReference type="ARBA" id="ARBA00022793"/>
    </source>
</evidence>
<feature type="region of interest" description="Phosphopantothenoylcysteine decarboxylase" evidence="3">
    <location>
        <begin position="1"/>
        <end position="196"/>
    </location>
</feature>
<dbReference type="InterPro" id="IPR036551">
    <property type="entry name" value="Flavin_trans-like"/>
</dbReference>
<evidence type="ECO:0000313" key="7">
    <source>
        <dbReference type="EMBL" id="NVY96167.1"/>
    </source>
</evidence>
<keyword evidence="3" id="KW-0460">Magnesium</keyword>
<comment type="similarity">
    <text evidence="3 4">In the N-terminal section; belongs to the HFCD (homo-oligomeric flavin containing Cys decarboxylase) superfamily.</text>
</comment>
<keyword evidence="3 4" id="KW-0285">Flavoprotein</keyword>
<name>A0A850R5P5_9LACO</name>
<comment type="cofactor">
    <cofactor evidence="3">
        <name>Mg(2+)</name>
        <dbReference type="ChEBI" id="CHEBI:18420"/>
    </cofactor>
</comment>
<keyword evidence="1 3" id="KW-0210">Decarboxylase</keyword>
<dbReference type="SUPFAM" id="SSF102645">
    <property type="entry name" value="CoaB-like"/>
    <property type="match status" value="1"/>
</dbReference>
<dbReference type="PANTHER" id="PTHR14359:SF6">
    <property type="entry name" value="PHOSPHOPANTOTHENOYLCYSTEINE DECARBOXYLASE"/>
    <property type="match status" value="1"/>
</dbReference>
<evidence type="ECO:0000256" key="4">
    <source>
        <dbReference type="RuleBase" id="RU364078"/>
    </source>
</evidence>
<dbReference type="InterPro" id="IPR035929">
    <property type="entry name" value="CoaB-like_sf"/>
</dbReference>
<comment type="function">
    <text evidence="4">Catalyzes two steps in the biosynthesis of coenzyme A. In the first step cysteine is conjugated to 4'-phosphopantothenate to form 4-phosphopantothenoylcysteine, in the latter compound is decarboxylated to form 4'-phosphopantotheine.</text>
</comment>
<dbReference type="EMBL" id="JABZEC010000002">
    <property type="protein sequence ID" value="NVY96167.1"/>
    <property type="molecule type" value="Genomic_DNA"/>
</dbReference>
<dbReference type="InterPro" id="IPR005252">
    <property type="entry name" value="CoaBC"/>
</dbReference>
<protein>
    <recommendedName>
        <fullName evidence="3">Coenzyme A biosynthesis bifunctional protein CoaBC</fullName>
    </recommendedName>
    <alternativeName>
        <fullName evidence="3">DNA/pantothenate metabolism flavoprotein</fullName>
    </alternativeName>
    <alternativeName>
        <fullName evidence="3">Phosphopantothenoylcysteine synthetase/decarboxylase</fullName>
        <shortName evidence="3">PPCS-PPCDC</shortName>
    </alternativeName>
    <domain>
        <recommendedName>
            <fullName evidence="3">Phosphopantothenoylcysteine decarboxylase</fullName>
            <shortName evidence="3">PPC decarboxylase</shortName>
            <shortName evidence="3">PPC-DC</shortName>
            <ecNumber evidence="3">4.1.1.36</ecNumber>
        </recommendedName>
        <alternativeName>
            <fullName evidence="3">CoaC</fullName>
        </alternativeName>
    </domain>
    <domain>
        <recommendedName>
            <fullName evidence="3">Phosphopantothenate--cysteine ligase</fullName>
            <ecNumber evidence="3">6.3.2.5</ecNumber>
        </recommendedName>
        <alternativeName>
            <fullName evidence="3">CoaB</fullName>
        </alternativeName>
        <alternativeName>
            <fullName evidence="3">Phosphopantothenoylcysteine synthetase</fullName>
            <shortName evidence="3">PPC synthetase</shortName>
            <shortName evidence="3">PPC-S</shortName>
        </alternativeName>
    </domain>
</protein>
<dbReference type="GO" id="GO:0010181">
    <property type="term" value="F:FMN binding"/>
    <property type="evidence" value="ECO:0007669"/>
    <property type="project" value="UniProtKB-UniRule"/>
</dbReference>
<evidence type="ECO:0000259" key="5">
    <source>
        <dbReference type="Pfam" id="PF02441"/>
    </source>
</evidence>
<dbReference type="GO" id="GO:0004632">
    <property type="term" value="F:phosphopantothenate--cysteine ligase activity"/>
    <property type="evidence" value="ECO:0007669"/>
    <property type="project" value="UniProtKB-UniRule"/>
</dbReference>
<feature type="binding site" evidence="3">
    <location>
        <position position="345"/>
    </location>
    <ligand>
        <name>CTP</name>
        <dbReference type="ChEBI" id="CHEBI:37563"/>
    </ligand>
</feature>
<comment type="catalytic activity">
    <reaction evidence="3 4">
        <text>(R)-4'-phosphopantothenate + L-cysteine + CTP = N-[(R)-4-phosphopantothenoyl]-L-cysteine + CMP + diphosphate + H(+)</text>
        <dbReference type="Rhea" id="RHEA:19397"/>
        <dbReference type="ChEBI" id="CHEBI:10986"/>
        <dbReference type="ChEBI" id="CHEBI:15378"/>
        <dbReference type="ChEBI" id="CHEBI:33019"/>
        <dbReference type="ChEBI" id="CHEBI:35235"/>
        <dbReference type="ChEBI" id="CHEBI:37563"/>
        <dbReference type="ChEBI" id="CHEBI:59458"/>
        <dbReference type="ChEBI" id="CHEBI:60377"/>
        <dbReference type="EC" id="6.3.2.5"/>
    </reaction>
</comment>
<evidence type="ECO:0000259" key="6">
    <source>
        <dbReference type="Pfam" id="PF04127"/>
    </source>
</evidence>
<dbReference type="Gene3D" id="3.40.50.1950">
    <property type="entry name" value="Flavin prenyltransferase-like"/>
    <property type="match status" value="1"/>
</dbReference>
<dbReference type="UniPathway" id="UPA00241">
    <property type="reaction ID" value="UER00353"/>
</dbReference>
<dbReference type="InterPro" id="IPR003382">
    <property type="entry name" value="Flavoprotein"/>
</dbReference>
<comment type="function">
    <text evidence="3">Catalyzes two sequential steps in the biosynthesis of coenzyme A. In the first step cysteine is conjugated to 4'-phosphopantothenate to form 4-phosphopantothenoylcysteine. In the second step the latter compound is decarboxylated to form 4'-phosphopantotheine.</text>
</comment>
<comment type="caution">
    <text evidence="7">The sequence shown here is derived from an EMBL/GenBank/DDBJ whole genome shotgun (WGS) entry which is preliminary data.</text>
</comment>
<organism evidence="7 8">
    <name type="scientific">Bombilactobacillus apium</name>
    <dbReference type="NCBI Taxonomy" id="2675299"/>
    <lineage>
        <taxon>Bacteria</taxon>
        <taxon>Bacillati</taxon>
        <taxon>Bacillota</taxon>
        <taxon>Bacilli</taxon>
        <taxon>Lactobacillales</taxon>
        <taxon>Lactobacillaceae</taxon>
        <taxon>Bombilactobacillus</taxon>
    </lineage>
</organism>
<evidence type="ECO:0000256" key="3">
    <source>
        <dbReference type="HAMAP-Rule" id="MF_02225"/>
    </source>
</evidence>
<keyword evidence="2 3" id="KW-0456">Lyase</keyword>
<dbReference type="GO" id="GO:0046872">
    <property type="term" value="F:metal ion binding"/>
    <property type="evidence" value="ECO:0007669"/>
    <property type="project" value="UniProtKB-KW"/>
</dbReference>
<feature type="region of interest" description="Phosphopantothenate--cysteine ligase" evidence="3">
    <location>
        <begin position="197"/>
        <end position="411"/>
    </location>
</feature>
<dbReference type="Gene3D" id="3.40.50.10300">
    <property type="entry name" value="CoaB-like"/>
    <property type="match status" value="1"/>
</dbReference>
<dbReference type="NCBIfam" id="TIGR00521">
    <property type="entry name" value="coaBC_dfp"/>
    <property type="match status" value="1"/>
</dbReference>
<keyword evidence="3 4" id="KW-0288">FMN</keyword>
<dbReference type="PANTHER" id="PTHR14359">
    <property type="entry name" value="HOMO-OLIGOMERIC FLAVIN CONTAINING CYS DECARBOXYLASE FAMILY"/>
    <property type="match status" value="1"/>
</dbReference>
<proteinExistence type="inferred from homology"/>
<dbReference type="GO" id="GO:0004633">
    <property type="term" value="F:phosphopantothenoylcysteine decarboxylase activity"/>
    <property type="evidence" value="ECO:0007669"/>
    <property type="project" value="UniProtKB-UniRule"/>
</dbReference>
<comment type="catalytic activity">
    <reaction evidence="3 4">
        <text>N-[(R)-4-phosphopantothenoyl]-L-cysteine + H(+) = (R)-4'-phosphopantetheine + CO2</text>
        <dbReference type="Rhea" id="RHEA:16793"/>
        <dbReference type="ChEBI" id="CHEBI:15378"/>
        <dbReference type="ChEBI" id="CHEBI:16526"/>
        <dbReference type="ChEBI" id="CHEBI:59458"/>
        <dbReference type="ChEBI" id="CHEBI:61723"/>
        <dbReference type="EC" id="4.1.1.36"/>
    </reaction>
</comment>
<dbReference type="InterPro" id="IPR007085">
    <property type="entry name" value="DNA/pantothenate-metab_flavo_C"/>
</dbReference>
<dbReference type="HAMAP" id="MF_02225">
    <property type="entry name" value="CoaBC"/>
    <property type="match status" value="1"/>
</dbReference>
<dbReference type="SUPFAM" id="SSF52507">
    <property type="entry name" value="Homo-oligomeric flavin-containing Cys decarboxylases, HFCD"/>
    <property type="match status" value="1"/>
</dbReference>
<feature type="binding site" evidence="3">
    <location>
        <position position="331"/>
    </location>
    <ligand>
        <name>CTP</name>
        <dbReference type="ChEBI" id="CHEBI:37563"/>
    </ligand>
</feature>
<evidence type="ECO:0000256" key="2">
    <source>
        <dbReference type="ARBA" id="ARBA00023239"/>
    </source>
</evidence>
<dbReference type="Pfam" id="PF02441">
    <property type="entry name" value="Flavoprotein"/>
    <property type="match status" value="1"/>
</dbReference>
<gene>
    <name evidence="3 7" type="primary">coaBC</name>
    <name evidence="7" type="ORF">HU830_03115</name>
</gene>
<reference evidence="7 8" key="1">
    <citation type="submission" date="2020-06" db="EMBL/GenBank/DDBJ databases">
        <authorList>
            <person name="Kang J."/>
        </authorList>
    </citation>
    <scope>NUCLEOTIDE SEQUENCE [LARGE SCALE GENOMIC DNA]</scope>
    <source>
        <strain evidence="7 8">DCY120</strain>
    </source>
</reference>
<feature type="domain" description="Flavoprotein" evidence="5">
    <location>
        <begin position="10"/>
        <end position="153"/>
    </location>
</feature>
<dbReference type="EC" id="6.3.2.5" evidence="3"/>
<evidence type="ECO:0000313" key="8">
    <source>
        <dbReference type="Proteomes" id="UP000563523"/>
    </source>
</evidence>